<protein>
    <submittedName>
        <fullName evidence="2">Uncharacterized protein</fullName>
    </submittedName>
</protein>
<evidence type="ECO:0000313" key="2">
    <source>
        <dbReference type="EMBL" id="RHY95131.1"/>
    </source>
</evidence>
<proteinExistence type="predicted"/>
<name>A0A418DIX3_APHAT</name>
<dbReference type="InterPro" id="IPR019844">
    <property type="entry name" value="CSD_CS"/>
</dbReference>
<sequence>MFRQPQSGNWADACDEDDERLTVPQQHASVPSTTNAPSSSRTDEYPSRPVVPAAPAKAPAASNYWVTRGQQAAAPAPRADTSNFRRGDDHPSSRGASYDRRDERGDYQDRRRDYDDRGGRRNYDSQDSGRFGRQDNNGRGYDRQDSNSSYGARGGGYGRDHQDSQRPAPSGRWGQAANAPRHEGFVTNFREDGGFGFLHCLELKQDVFFHESEVPARATDASTSAQQPSDTSSTLLSHISMHPTAACRHDHSVKAETPPLKEEADHMPLAAAADEADVTRAIESLADEGDVQALHLILVYRVLKDQYGRVELDHGTNVMTIETPGGVKAQVRYFGPKQERISCENSAFNDKLHDTLAKLDQALQPIEPADL</sequence>
<dbReference type="PROSITE" id="PS00352">
    <property type="entry name" value="CSD_1"/>
    <property type="match status" value="1"/>
</dbReference>
<dbReference type="InterPro" id="IPR012340">
    <property type="entry name" value="NA-bd_OB-fold"/>
</dbReference>
<dbReference type="Gene3D" id="2.40.50.140">
    <property type="entry name" value="Nucleic acid-binding proteins"/>
    <property type="match status" value="1"/>
</dbReference>
<dbReference type="EMBL" id="QUTF01020878">
    <property type="protein sequence ID" value="RHY95131.1"/>
    <property type="molecule type" value="Genomic_DNA"/>
</dbReference>
<feature type="compositionally biased region" description="Polar residues" evidence="1">
    <location>
        <begin position="23"/>
        <end position="40"/>
    </location>
</feature>
<dbReference type="Proteomes" id="UP000286510">
    <property type="component" value="Unassembled WGS sequence"/>
</dbReference>
<feature type="compositionally biased region" description="Low complexity" evidence="1">
    <location>
        <begin position="50"/>
        <end position="61"/>
    </location>
</feature>
<feature type="compositionally biased region" description="Basic and acidic residues" evidence="1">
    <location>
        <begin position="83"/>
        <end position="124"/>
    </location>
</feature>
<dbReference type="SUPFAM" id="SSF50249">
    <property type="entry name" value="Nucleic acid-binding proteins"/>
    <property type="match status" value="1"/>
</dbReference>
<reference evidence="2 3" key="1">
    <citation type="submission" date="2018-08" db="EMBL/GenBank/DDBJ databases">
        <title>Aphanomyces genome sequencing and annotation.</title>
        <authorList>
            <person name="Minardi D."/>
            <person name="Oidtmann B."/>
            <person name="Van Der Giezen M."/>
            <person name="Studholme D.J."/>
        </authorList>
    </citation>
    <scope>NUCLEOTIDE SEQUENCE [LARGE SCALE GENOMIC DNA]</scope>
    <source>
        <strain evidence="2 3">FDL457</strain>
    </source>
</reference>
<comment type="caution">
    <text evidence="2">The sequence shown here is derived from an EMBL/GenBank/DDBJ whole genome shotgun (WGS) entry which is preliminary data.</text>
</comment>
<feature type="region of interest" description="Disordered" evidence="1">
    <location>
        <begin position="1"/>
        <end position="177"/>
    </location>
</feature>
<evidence type="ECO:0000256" key="1">
    <source>
        <dbReference type="SAM" id="MobiDB-lite"/>
    </source>
</evidence>
<dbReference type="VEuPathDB" id="FungiDB:H257_11823"/>
<gene>
    <name evidence="2" type="ORF">DYB26_013536</name>
</gene>
<dbReference type="AlphaFoldDB" id="A0A418DIX3"/>
<evidence type="ECO:0000313" key="3">
    <source>
        <dbReference type="Proteomes" id="UP000286510"/>
    </source>
</evidence>
<feature type="compositionally biased region" description="Low complexity" evidence="1">
    <location>
        <begin position="68"/>
        <end position="79"/>
    </location>
</feature>
<accession>A0A418DIX3</accession>
<organism evidence="2 3">
    <name type="scientific">Aphanomyces astaci</name>
    <name type="common">Crayfish plague agent</name>
    <dbReference type="NCBI Taxonomy" id="112090"/>
    <lineage>
        <taxon>Eukaryota</taxon>
        <taxon>Sar</taxon>
        <taxon>Stramenopiles</taxon>
        <taxon>Oomycota</taxon>
        <taxon>Saprolegniomycetes</taxon>
        <taxon>Saprolegniales</taxon>
        <taxon>Verrucalvaceae</taxon>
        <taxon>Aphanomyces</taxon>
    </lineage>
</organism>